<dbReference type="InterPro" id="IPR028994">
    <property type="entry name" value="Integrin_alpha_N"/>
</dbReference>
<dbReference type="EMBL" id="JACHMI010000001">
    <property type="protein sequence ID" value="MBB6549831.1"/>
    <property type="molecule type" value="Genomic_DNA"/>
</dbReference>
<evidence type="ECO:0000313" key="5">
    <source>
        <dbReference type="EMBL" id="MBB6549831.1"/>
    </source>
</evidence>
<keyword evidence="1" id="KW-0732">Signal</keyword>
<dbReference type="SUPFAM" id="SSF69318">
    <property type="entry name" value="Integrin alpha N-terminal domain"/>
    <property type="match status" value="1"/>
</dbReference>
<protein>
    <recommendedName>
        <fullName evidence="4">ASPIC/UnbV domain-containing protein</fullName>
    </recommendedName>
</protein>
<evidence type="ECO:0000259" key="4">
    <source>
        <dbReference type="Pfam" id="PF07593"/>
    </source>
</evidence>
<dbReference type="PANTHER" id="PTHR16026:SF0">
    <property type="entry name" value="CARTILAGE ACIDIC PROTEIN 1"/>
    <property type="match status" value="1"/>
</dbReference>
<feature type="transmembrane region" description="Helical" evidence="3">
    <location>
        <begin position="12"/>
        <end position="32"/>
    </location>
</feature>
<keyword evidence="6" id="KW-1185">Reference proteome</keyword>
<evidence type="ECO:0000256" key="2">
    <source>
        <dbReference type="SAM" id="MobiDB-lite"/>
    </source>
</evidence>
<dbReference type="AlphaFoldDB" id="A0A7X0NUX4"/>
<gene>
    <name evidence="5" type="ORF">HD593_004626</name>
</gene>
<dbReference type="Pfam" id="PF07593">
    <property type="entry name" value="UnbV_ASPIC"/>
    <property type="match status" value="1"/>
</dbReference>
<dbReference type="RefSeq" id="WP_312903636.1">
    <property type="nucleotide sequence ID" value="NZ_JACHMI010000001.1"/>
</dbReference>
<evidence type="ECO:0000256" key="1">
    <source>
        <dbReference type="ARBA" id="ARBA00022729"/>
    </source>
</evidence>
<organism evidence="5 6">
    <name type="scientific">Nonomuraea rubra</name>
    <dbReference type="NCBI Taxonomy" id="46180"/>
    <lineage>
        <taxon>Bacteria</taxon>
        <taxon>Bacillati</taxon>
        <taxon>Actinomycetota</taxon>
        <taxon>Actinomycetes</taxon>
        <taxon>Streptosporangiales</taxon>
        <taxon>Streptosporangiaceae</taxon>
        <taxon>Nonomuraea</taxon>
    </lineage>
</organism>
<feature type="region of interest" description="Disordered" evidence="2">
    <location>
        <begin position="562"/>
        <end position="601"/>
    </location>
</feature>
<dbReference type="Gene3D" id="2.130.10.130">
    <property type="entry name" value="Integrin alpha, N-terminal"/>
    <property type="match status" value="2"/>
</dbReference>
<dbReference type="InterPro" id="IPR027039">
    <property type="entry name" value="Crtac1"/>
</dbReference>
<keyword evidence="3" id="KW-1133">Transmembrane helix</keyword>
<name>A0A7X0NUX4_9ACTN</name>
<dbReference type="Pfam" id="PF01839">
    <property type="entry name" value="FG-GAP"/>
    <property type="match status" value="1"/>
</dbReference>
<comment type="caution">
    <text evidence="5">The sequence shown here is derived from an EMBL/GenBank/DDBJ whole genome shotgun (WGS) entry which is preliminary data.</text>
</comment>
<reference evidence="5 6" key="1">
    <citation type="submission" date="2020-08" db="EMBL/GenBank/DDBJ databases">
        <title>Sequencing the genomes of 1000 actinobacteria strains.</title>
        <authorList>
            <person name="Klenk H.-P."/>
        </authorList>
    </citation>
    <scope>NUCLEOTIDE SEQUENCE [LARGE SCALE GENOMIC DNA]</scope>
    <source>
        <strain evidence="5 6">DSM 43768</strain>
    </source>
</reference>
<keyword evidence="3" id="KW-0472">Membrane</keyword>
<evidence type="ECO:0000256" key="3">
    <source>
        <dbReference type="SAM" id="Phobius"/>
    </source>
</evidence>
<feature type="domain" description="ASPIC/UnbV" evidence="4">
    <location>
        <begin position="571"/>
        <end position="628"/>
    </location>
</feature>
<dbReference type="InterPro" id="IPR013517">
    <property type="entry name" value="FG-GAP"/>
</dbReference>
<dbReference type="PANTHER" id="PTHR16026">
    <property type="entry name" value="CARTILAGE ACIDIC PROTEIN 1"/>
    <property type="match status" value="1"/>
</dbReference>
<dbReference type="Proteomes" id="UP000565579">
    <property type="component" value="Unassembled WGS sequence"/>
</dbReference>
<evidence type="ECO:0000313" key="6">
    <source>
        <dbReference type="Proteomes" id="UP000565579"/>
    </source>
</evidence>
<keyword evidence="3" id="KW-0812">Transmembrane</keyword>
<proteinExistence type="predicted"/>
<dbReference type="InterPro" id="IPR011519">
    <property type="entry name" value="UnbV_ASPIC"/>
</dbReference>
<sequence length="652" mass="69439">MTVVAAWLRKQLAGVIALVLMIAMFLVGRPTFASQADRENLAGAYGFAPMSIAMPGGAPQQTIRKVNKAYKHIDAWISSVGAAIAMNDLDGNGRDDDLVIVDTRTDQVVVTPAPGQGTARYQPFELSHGSLPVDDTMAPMGAVPADYNQDGRTDLLVYWWGRTPTLYLQRSTATTLGADAFHATELVPASSGGGAYRGQLWNSNVATVADFDGDGRPDIFVGNYFPDGSPVLDSGKDGGVEMNDSLSNAVNGGRNYFFRWTAGTSGDRPTASFTTLGDVLPKDLSTGWELGATSVDLDGDTLPELMLNNDFGHDHLLYNTSKPGTISFSRVEAVRGPGVPKSKVLGDDSFKGMGSDAGDFNHDGIFDFFVSNITTPYGIQESNFQFISTAKSKDDLRAQLKSGAAPWKDLSAELRTAWSGWGWDPKIEDFDNDGELEIVQATGFVKGDVNRWPPLQELAAANDQVTRTPKSWPNVTEGGDIAGSQTLAFFAPDGNGRYANLSQELGLAVPVPTRGIATGDANGDGLLDFAVARQFDAPIFYQNTSTSKGAFLGLRLTHEDPSVTSGAGSPAIGAQATVTTPDGRTHVGRVDGGSGHSGKRSHAIHLGLGQNVTGPLQVRLTWRDRTGQPRSQDLQLTPGWHAVQLGTSAKEK</sequence>
<accession>A0A7X0NUX4</accession>